<dbReference type="Gene3D" id="3.20.120.10">
    <property type="entry name" value="Hydrophobin"/>
    <property type="match status" value="1"/>
</dbReference>
<dbReference type="CDD" id="cd23508">
    <property type="entry name" value="hydrophobin_II"/>
    <property type="match status" value="1"/>
</dbReference>
<feature type="chain" id="PRO_5002710318" evidence="4">
    <location>
        <begin position="19"/>
        <end position="87"/>
    </location>
</feature>
<keyword evidence="4" id="KW-0732">Signal</keyword>
<keyword evidence="3" id="KW-1015">Disulfide bond</keyword>
<dbReference type="InterPro" id="IPR036686">
    <property type="entry name" value="Class_II_Hydrophobin_sf"/>
</dbReference>
<dbReference type="Pfam" id="PF06766">
    <property type="entry name" value="Hydrophobin_2"/>
    <property type="match status" value="1"/>
</dbReference>
<comment type="subcellular location">
    <subcellularLocation>
        <location evidence="1">Cell envelope</location>
    </subcellularLocation>
</comment>
<dbReference type="SUPFAM" id="SSF101751">
    <property type="entry name" value="Hydrophobin II, HfbII"/>
    <property type="match status" value="1"/>
</dbReference>
<evidence type="ECO:0000256" key="4">
    <source>
        <dbReference type="SAM" id="SignalP"/>
    </source>
</evidence>
<evidence type="ECO:0000256" key="2">
    <source>
        <dbReference type="ARBA" id="ARBA00009576"/>
    </source>
</evidence>
<feature type="signal peptide" evidence="4">
    <location>
        <begin position="1"/>
        <end position="18"/>
    </location>
</feature>
<dbReference type="AlphaFoldDB" id="A7LNX0"/>
<evidence type="ECO:0000313" key="5">
    <source>
        <dbReference type="EMBL" id="ABS59376.1"/>
    </source>
</evidence>
<accession>A7LNX0</accession>
<evidence type="ECO:0000256" key="1">
    <source>
        <dbReference type="ARBA" id="ARBA00004196"/>
    </source>
</evidence>
<dbReference type="PANTHER" id="PTHR42341:SF1">
    <property type="entry name" value="HYDROPHOBIN"/>
    <property type="match status" value="1"/>
</dbReference>
<protein>
    <submittedName>
        <fullName evidence="5">Hydrophobin</fullName>
    </submittedName>
</protein>
<dbReference type="GO" id="GO:0005576">
    <property type="term" value="C:extracellular region"/>
    <property type="evidence" value="ECO:0007669"/>
    <property type="project" value="InterPro"/>
</dbReference>
<comment type="similarity">
    <text evidence="2">Belongs to the cerato-ulmin hydrophobin family.</text>
</comment>
<dbReference type="InterPro" id="IPR010636">
    <property type="entry name" value="Class_II_hydrophobin"/>
</dbReference>
<dbReference type="PANTHER" id="PTHR42341">
    <property type="entry name" value="HYDROPHOBIN"/>
    <property type="match status" value="1"/>
</dbReference>
<name>A7LNX0_HYPVI</name>
<sequence length="87" mass="8854">MNMKLLILAGIFTTGAFASIPCSGNQNTPLCCAVDVLGVASLDCQPPPGPVNSSEDLQQQCRSVGLESKCCALSLLGQAIGCTNPGN</sequence>
<organism evidence="5">
    <name type="scientific">Hypocrea virens</name>
    <name type="common">Gliocladium virens</name>
    <name type="synonym">Trichoderma virens</name>
    <dbReference type="NCBI Taxonomy" id="29875"/>
    <lineage>
        <taxon>Eukaryota</taxon>
        <taxon>Fungi</taxon>
        <taxon>Dikarya</taxon>
        <taxon>Ascomycota</taxon>
        <taxon>Pezizomycotina</taxon>
        <taxon>Sordariomycetes</taxon>
        <taxon>Hypocreomycetidae</taxon>
        <taxon>Hypocreales</taxon>
        <taxon>Hypocreaceae</taxon>
        <taxon>Trichoderma</taxon>
    </lineage>
</organism>
<reference evidence="5" key="1">
    <citation type="journal article" date="2008" name="BMC Evol. Biol.">
        <title>Purifying selection and birth-and-death evolution in the class II hydrophobin gene families of the ascomycete Trichoderma/Hypocrea.</title>
        <authorList>
            <person name="Kubicek C.P."/>
            <person name="Baker S."/>
            <person name="Gamauf C."/>
            <person name="Kenerley C.M."/>
            <person name="Druzhinina I.S."/>
        </authorList>
    </citation>
    <scope>NUCLEOTIDE SEQUENCE</scope>
    <source>
        <strain evidence="5">Tvhyd2a</strain>
    </source>
</reference>
<dbReference type="EMBL" id="EU053461">
    <property type="protein sequence ID" value="ABS59376.1"/>
    <property type="molecule type" value="Genomic_DNA"/>
</dbReference>
<evidence type="ECO:0000256" key="3">
    <source>
        <dbReference type="ARBA" id="ARBA00023157"/>
    </source>
</evidence>
<proteinExistence type="inferred from homology"/>